<dbReference type="GO" id="GO:0003677">
    <property type="term" value="F:DNA binding"/>
    <property type="evidence" value="ECO:0007669"/>
    <property type="project" value="InterPro"/>
</dbReference>
<dbReference type="EMBL" id="JACIJS010000002">
    <property type="protein sequence ID" value="MBB5514927.1"/>
    <property type="molecule type" value="Genomic_DNA"/>
</dbReference>
<dbReference type="Proteomes" id="UP000553766">
    <property type="component" value="Unassembled WGS sequence"/>
</dbReference>
<evidence type="ECO:0000313" key="2">
    <source>
        <dbReference type="Proteomes" id="UP000553766"/>
    </source>
</evidence>
<protein>
    <submittedName>
        <fullName evidence="1">DNA polymerase-3 subunit chi</fullName>
        <ecNumber evidence="1">2.7.7.7</ecNumber>
    </submittedName>
</protein>
<sequence>MGEIRFYRLGEEGVDGTLPLLLERVLARGQRALVRAGMAEALPRLDARLWTYAPDSFLPHGIAGGPHDADQPVLLTTDTGRNGADVLFLTDGARVDPAEADDLAMIVRLFEDRDGEAVAQAREDWRAVTQAQKEAVFWAREGGKWVEKARSSASGS</sequence>
<accession>A0A840X2N1</accession>
<dbReference type="SUPFAM" id="SSF102400">
    <property type="entry name" value="DNA polymerase III chi subunit"/>
    <property type="match status" value="1"/>
</dbReference>
<keyword evidence="1" id="KW-0548">Nucleotidyltransferase</keyword>
<dbReference type="GO" id="GO:0006260">
    <property type="term" value="P:DNA replication"/>
    <property type="evidence" value="ECO:0007669"/>
    <property type="project" value="InterPro"/>
</dbReference>
<dbReference type="Gene3D" id="3.40.50.10110">
    <property type="entry name" value="DNA polymerase III subunit chi"/>
    <property type="match status" value="1"/>
</dbReference>
<dbReference type="NCBIfam" id="NF004347">
    <property type="entry name" value="PRK05728.1-4"/>
    <property type="match status" value="1"/>
</dbReference>
<dbReference type="GO" id="GO:0032298">
    <property type="term" value="P:positive regulation of DNA-templated DNA replication initiation"/>
    <property type="evidence" value="ECO:0007669"/>
    <property type="project" value="TreeGrafter"/>
</dbReference>
<dbReference type="AlphaFoldDB" id="A0A840X2N1"/>
<name>A0A840X2N1_9RHOB</name>
<dbReference type="PANTHER" id="PTHR38767">
    <property type="entry name" value="DNA POLYMERASE III SUBUNIT CHI"/>
    <property type="match status" value="1"/>
</dbReference>
<comment type="caution">
    <text evidence="1">The sequence shown here is derived from an EMBL/GenBank/DDBJ whole genome shotgun (WGS) entry which is preliminary data.</text>
</comment>
<gene>
    <name evidence="1" type="ORF">FHS89_000933</name>
</gene>
<dbReference type="RefSeq" id="WP_184008997.1">
    <property type="nucleotide sequence ID" value="NZ_JACIJS010000002.1"/>
</dbReference>
<keyword evidence="1" id="KW-0808">Transferase</keyword>
<evidence type="ECO:0000313" key="1">
    <source>
        <dbReference type="EMBL" id="MBB5514927.1"/>
    </source>
</evidence>
<dbReference type="Pfam" id="PF04364">
    <property type="entry name" value="DNA_pol3_chi"/>
    <property type="match status" value="1"/>
</dbReference>
<dbReference type="InterPro" id="IPR036768">
    <property type="entry name" value="PolIII_chi_sf"/>
</dbReference>
<reference evidence="1 2" key="1">
    <citation type="submission" date="2020-08" db="EMBL/GenBank/DDBJ databases">
        <title>Genomic Encyclopedia of Type Strains, Phase IV (KMG-IV): sequencing the most valuable type-strain genomes for metagenomic binning, comparative biology and taxonomic classification.</title>
        <authorList>
            <person name="Goeker M."/>
        </authorList>
    </citation>
    <scope>NUCLEOTIDE SEQUENCE [LARGE SCALE GENOMIC DNA]</scope>
    <source>
        <strain evidence="1 2">DSM 103377</strain>
    </source>
</reference>
<proteinExistence type="predicted"/>
<dbReference type="EC" id="2.7.7.7" evidence="1"/>
<dbReference type="GO" id="GO:0003887">
    <property type="term" value="F:DNA-directed DNA polymerase activity"/>
    <property type="evidence" value="ECO:0007669"/>
    <property type="project" value="UniProtKB-EC"/>
</dbReference>
<dbReference type="PANTHER" id="PTHR38767:SF1">
    <property type="entry name" value="DNA POLYMERASE III SUBUNIT CHI"/>
    <property type="match status" value="1"/>
</dbReference>
<keyword evidence="2" id="KW-1185">Reference proteome</keyword>
<dbReference type="InterPro" id="IPR007459">
    <property type="entry name" value="DNA_pol3_chi"/>
</dbReference>
<organism evidence="1 2">
    <name type="scientific">Rubricella aquisinus</name>
    <dbReference type="NCBI Taxonomy" id="2028108"/>
    <lineage>
        <taxon>Bacteria</taxon>
        <taxon>Pseudomonadati</taxon>
        <taxon>Pseudomonadota</taxon>
        <taxon>Alphaproteobacteria</taxon>
        <taxon>Rhodobacterales</taxon>
        <taxon>Paracoccaceae</taxon>
        <taxon>Rubricella</taxon>
    </lineage>
</organism>